<keyword evidence="3" id="KW-1003">Cell membrane</keyword>
<dbReference type="EMBL" id="JALIEA010000008">
    <property type="protein sequence ID" value="MCJ7857478.1"/>
    <property type="molecule type" value="Genomic_DNA"/>
</dbReference>
<keyword evidence="11" id="KW-1185">Reference proteome</keyword>
<dbReference type="InterPro" id="IPR002550">
    <property type="entry name" value="CNNM"/>
</dbReference>
<dbReference type="InterPro" id="IPR051676">
    <property type="entry name" value="UPF0053_domain"/>
</dbReference>
<feature type="transmembrane region" description="Helical" evidence="7">
    <location>
        <begin position="93"/>
        <end position="118"/>
    </location>
</feature>
<sequence>MSPLLMLLLGIVLILSLIVANGYFVAQEFAYMSVDRARLRALSAAGDASATRALSVTRRTSFMLSGAQLGITVTGLLIGEFAEPMIGGSVGELIGGAGTAAVAAAVTLVVATVVQMVFAELYPKNLAIAAPEPLARALARSTQVYLFLFGWLVAFFDWSSNALLRLVGVTPVEDVDSTADRKDLGRIVADSRASGVLPRDLSMLIDRILDFPDRTVEHAMVPRARLGEMGPSTTVAEARVRMAGGHTRYPVLGSVEDPETHEEEEKLYGVLHLDDVLDPDLDPSTTVDLLVRQPVVVPEVMVLPDALAALEESDNRLACVVDEYGGVSGVLTAEDLAEELVGELTDEHDGPEHHISREDGSPGDVPTWRIAGDEHLDEVSRVLDVRLPDGEFETLAGLVIEELGSLPEVGEVIEVELPRDPREVVDDRPQDRVLVAEVTEVGNHVPTELLVRLEVTGDE</sequence>
<dbReference type="InterPro" id="IPR046342">
    <property type="entry name" value="CBS_dom_sf"/>
</dbReference>
<dbReference type="PANTHER" id="PTHR43099:SF6">
    <property type="entry name" value="UPF0053 PROTEIN RV1842C"/>
    <property type="match status" value="1"/>
</dbReference>
<accession>A0A9X1WFH2</accession>
<proteinExistence type="inferred from homology"/>
<dbReference type="RefSeq" id="WP_244803225.1">
    <property type="nucleotide sequence ID" value="NZ_JALIEA010000008.1"/>
</dbReference>
<dbReference type="GO" id="GO:0050660">
    <property type="term" value="F:flavin adenine dinucleotide binding"/>
    <property type="evidence" value="ECO:0007669"/>
    <property type="project" value="InterPro"/>
</dbReference>
<dbReference type="SMART" id="SM01091">
    <property type="entry name" value="CorC_HlyC"/>
    <property type="match status" value="1"/>
</dbReference>
<feature type="compositionally biased region" description="Basic and acidic residues" evidence="6">
    <location>
        <begin position="346"/>
        <end position="360"/>
    </location>
</feature>
<dbReference type="AlphaFoldDB" id="A0A9X1WFH2"/>
<evidence type="ECO:0000256" key="2">
    <source>
        <dbReference type="ARBA" id="ARBA00006337"/>
    </source>
</evidence>
<dbReference type="SUPFAM" id="SSF54631">
    <property type="entry name" value="CBS-domain pair"/>
    <property type="match status" value="1"/>
</dbReference>
<evidence type="ECO:0000259" key="8">
    <source>
        <dbReference type="PROSITE" id="PS51371"/>
    </source>
</evidence>
<keyword evidence="4" id="KW-0129">CBS domain</keyword>
<dbReference type="Gene3D" id="3.30.465.10">
    <property type="match status" value="1"/>
</dbReference>
<dbReference type="InterPro" id="IPR016169">
    <property type="entry name" value="FAD-bd_PCMH_sub2"/>
</dbReference>
<evidence type="ECO:0000256" key="4">
    <source>
        <dbReference type="PROSITE-ProRule" id="PRU00703"/>
    </source>
</evidence>
<evidence type="ECO:0000256" key="5">
    <source>
        <dbReference type="PROSITE-ProRule" id="PRU01193"/>
    </source>
</evidence>
<dbReference type="GO" id="GO:0005886">
    <property type="term" value="C:plasma membrane"/>
    <property type="evidence" value="ECO:0007669"/>
    <property type="project" value="UniProtKB-SubCell"/>
</dbReference>
<reference evidence="10" key="1">
    <citation type="submission" date="2022-04" db="EMBL/GenBank/DDBJ databases">
        <title>Corynebacterium kalidii LD5P10.</title>
        <authorList>
            <person name="Sun J.Q."/>
        </authorList>
    </citation>
    <scope>NUCLEOTIDE SEQUENCE</scope>
    <source>
        <strain evidence="10">LD5P10</strain>
    </source>
</reference>
<evidence type="ECO:0000256" key="6">
    <source>
        <dbReference type="SAM" id="MobiDB-lite"/>
    </source>
</evidence>
<feature type="transmembrane region" description="Helical" evidence="7">
    <location>
        <begin position="138"/>
        <end position="156"/>
    </location>
</feature>
<feature type="domain" description="CBS" evidence="8">
    <location>
        <begin position="290"/>
        <end position="347"/>
    </location>
</feature>
<feature type="region of interest" description="Disordered" evidence="6">
    <location>
        <begin position="346"/>
        <end position="365"/>
    </location>
</feature>
<comment type="subcellular location">
    <subcellularLocation>
        <location evidence="1">Cell membrane</location>
        <topology evidence="1">Multi-pass membrane protein</topology>
    </subcellularLocation>
</comment>
<feature type="transmembrane region" description="Helical" evidence="7">
    <location>
        <begin position="62"/>
        <end position="81"/>
    </location>
</feature>
<organism evidence="10 11">
    <name type="scientific">Corynebacterium kalidii</name>
    <dbReference type="NCBI Taxonomy" id="2931982"/>
    <lineage>
        <taxon>Bacteria</taxon>
        <taxon>Bacillati</taxon>
        <taxon>Actinomycetota</taxon>
        <taxon>Actinomycetes</taxon>
        <taxon>Mycobacteriales</taxon>
        <taxon>Corynebacteriaceae</taxon>
        <taxon>Corynebacterium</taxon>
    </lineage>
</organism>
<dbReference type="SUPFAM" id="SSF56176">
    <property type="entry name" value="FAD-binding/transporter-associated domain-like"/>
    <property type="match status" value="1"/>
</dbReference>
<dbReference type="InterPro" id="IPR005170">
    <property type="entry name" value="Transptr-assoc_dom"/>
</dbReference>
<evidence type="ECO:0000256" key="3">
    <source>
        <dbReference type="ARBA" id="ARBA00022475"/>
    </source>
</evidence>
<comment type="similarity">
    <text evidence="2">Belongs to the UPF0053 family.</text>
</comment>
<evidence type="ECO:0000256" key="7">
    <source>
        <dbReference type="SAM" id="Phobius"/>
    </source>
</evidence>
<dbReference type="PROSITE" id="PS51371">
    <property type="entry name" value="CBS"/>
    <property type="match status" value="1"/>
</dbReference>
<dbReference type="InterPro" id="IPR000644">
    <property type="entry name" value="CBS_dom"/>
</dbReference>
<name>A0A9X1WFH2_9CORY</name>
<dbReference type="Proteomes" id="UP001139207">
    <property type="component" value="Unassembled WGS sequence"/>
</dbReference>
<dbReference type="Pfam" id="PF03471">
    <property type="entry name" value="CorC_HlyC"/>
    <property type="match status" value="1"/>
</dbReference>
<evidence type="ECO:0000313" key="11">
    <source>
        <dbReference type="Proteomes" id="UP001139207"/>
    </source>
</evidence>
<keyword evidence="5 7" id="KW-0472">Membrane</keyword>
<evidence type="ECO:0000256" key="1">
    <source>
        <dbReference type="ARBA" id="ARBA00004651"/>
    </source>
</evidence>
<dbReference type="PANTHER" id="PTHR43099">
    <property type="entry name" value="UPF0053 PROTEIN YRKA"/>
    <property type="match status" value="1"/>
</dbReference>
<dbReference type="Pfam" id="PF00571">
    <property type="entry name" value="CBS"/>
    <property type="match status" value="2"/>
</dbReference>
<dbReference type="Pfam" id="PF01595">
    <property type="entry name" value="CNNM"/>
    <property type="match status" value="1"/>
</dbReference>
<gene>
    <name evidence="10" type="ORF">MUN33_01925</name>
</gene>
<comment type="caution">
    <text evidence="10">The sequence shown here is derived from an EMBL/GenBank/DDBJ whole genome shotgun (WGS) entry which is preliminary data.</text>
</comment>
<dbReference type="PROSITE" id="PS51846">
    <property type="entry name" value="CNNM"/>
    <property type="match status" value="1"/>
</dbReference>
<feature type="domain" description="CNNM transmembrane" evidence="9">
    <location>
        <begin position="3"/>
        <end position="201"/>
    </location>
</feature>
<dbReference type="Gene3D" id="3.10.580.10">
    <property type="entry name" value="CBS-domain"/>
    <property type="match status" value="1"/>
</dbReference>
<keyword evidence="5 7" id="KW-1133">Transmembrane helix</keyword>
<evidence type="ECO:0000259" key="9">
    <source>
        <dbReference type="PROSITE" id="PS51846"/>
    </source>
</evidence>
<dbReference type="InterPro" id="IPR036318">
    <property type="entry name" value="FAD-bd_PCMH-like_sf"/>
</dbReference>
<evidence type="ECO:0000313" key="10">
    <source>
        <dbReference type="EMBL" id="MCJ7857478.1"/>
    </source>
</evidence>
<protein>
    <submittedName>
        <fullName evidence="10">Hemolysin family protein</fullName>
    </submittedName>
</protein>
<keyword evidence="5 7" id="KW-0812">Transmembrane</keyword>